<name>A0ABU1FQ79_9MICC</name>
<protein>
    <submittedName>
        <fullName evidence="2">AAA family ATPase</fullName>
    </submittedName>
</protein>
<evidence type="ECO:0000313" key="3">
    <source>
        <dbReference type="Proteomes" id="UP001260872"/>
    </source>
</evidence>
<reference evidence="3" key="1">
    <citation type="submission" date="2023-07" db="EMBL/GenBank/DDBJ databases">
        <title>Description of three actinobacteria isolated from air of manufacturing shop in a pharmaceutical factory.</title>
        <authorList>
            <person name="Zhang D.-F."/>
        </authorList>
    </citation>
    <scope>NUCLEOTIDE SEQUENCE [LARGE SCALE GENOMIC DNA]</scope>
    <source>
        <strain evidence="3">CCTCC AB 207010</strain>
    </source>
</reference>
<evidence type="ECO:0000313" key="2">
    <source>
        <dbReference type="EMBL" id="MDR5710796.1"/>
    </source>
</evidence>
<dbReference type="InterPro" id="IPR011704">
    <property type="entry name" value="ATPase_dyneun-rel_AAA"/>
</dbReference>
<sequence>MEIPESMSAWLARPTGTAGFEPGAWYNGAMWRHLIWASTFVQYWNDLPEVEREAARTDPWELQRVMLASGDDRSDIRNAIQFLARPYAFEPISSSKMKTQIRDSLADRIRGGTGNTPDAIDRDLFAIRAALAPEIEGPFNFWSPGIAELWGSTEPESASTVVETAQVPEPRPRHYWLYSPGSQASEWEEFSASGVMAIGWDQLDDLATYPSRKAIRQALDVDGTGGSMKNAVLALWQFQNEVAVGDIVYAKRGRREIVGRGEVTSDARFEPDRASFRHIRSVKWTHTGTWEHPGDAATKTLTNITAYHDYVAQLEELVAGEVELELPLQATPLPTYDRAAFLKEVYLSEERYERLRSLLARKKNVILAGPPGVGKTFAAKRLAYSIMGVKDPSRVQMVQFHQSYSYEDFMMGYRPTEAGGFTLAEGPFYRFCEAARADDDDRPYFFIIDEINRGNISKIFGELLMLIEAGKREQALRLLYKNEDFSVPANVHIIGMMNTADRSLAVLDYALRRRFGFFEMAPGFDSSGFAQWQQDAGSPILDRLVEVVINLNETIAKDPALGQGFAIGHSYLSSPPGDEEDIWLTSVVEDELIPLLDEYWFDEPAKAEEWAEKLRAAVA</sequence>
<dbReference type="SMART" id="SM00382">
    <property type="entry name" value="AAA"/>
    <property type="match status" value="1"/>
</dbReference>
<dbReference type="InterPro" id="IPR003593">
    <property type="entry name" value="AAA+_ATPase"/>
</dbReference>
<comment type="caution">
    <text evidence="2">The sequence shown here is derived from an EMBL/GenBank/DDBJ whole genome shotgun (WGS) entry which is preliminary data.</text>
</comment>
<dbReference type="Gene3D" id="3.40.50.300">
    <property type="entry name" value="P-loop containing nucleotide triphosphate hydrolases"/>
    <property type="match status" value="1"/>
</dbReference>
<dbReference type="InterPro" id="IPR027417">
    <property type="entry name" value="P-loop_NTPase"/>
</dbReference>
<accession>A0ABU1FQ79</accession>
<evidence type="ECO:0000259" key="1">
    <source>
        <dbReference type="SMART" id="SM00382"/>
    </source>
</evidence>
<dbReference type="PANTHER" id="PTHR37291:SF1">
    <property type="entry name" value="TYPE IV METHYL-DIRECTED RESTRICTION ENZYME ECOKMCRB SUBUNIT"/>
    <property type="match status" value="1"/>
</dbReference>
<organism evidence="2 3">
    <name type="scientific">Nesterenkonia flava</name>
    <dbReference type="NCBI Taxonomy" id="469799"/>
    <lineage>
        <taxon>Bacteria</taxon>
        <taxon>Bacillati</taxon>
        <taxon>Actinomycetota</taxon>
        <taxon>Actinomycetes</taxon>
        <taxon>Micrococcales</taxon>
        <taxon>Micrococcaceae</taxon>
        <taxon>Nesterenkonia</taxon>
    </lineage>
</organism>
<dbReference type="PANTHER" id="PTHR37291">
    <property type="entry name" value="5-METHYLCYTOSINE-SPECIFIC RESTRICTION ENZYME B"/>
    <property type="match status" value="1"/>
</dbReference>
<dbReference type="CDD" id="cd00009">
    <property type="entry name" value="AAA"/>
    <property type="match status" value="1"/>
</dbReference>
<dbReference type="EMBL" id="JAVKGT010000002">
    <property type="protein sequence ID" value="MDR5710796.1"/>
    <property type="molecule type" value="Genomic_DNA"/>
</dbReference>
<feature type="domain" description="AAA+ ATPase" evidence="1">
    <location>
        <begin position="361"/>
        <end position="521"/>
    </location>
</feature>
<dbReference type="InterPro" id="IPR052934">
    <property type="entry name" value="Methyl-DNA_Rec/Restrict_Enz"/>
</dbReference>
<keyword evidence="3" id="KW-1185">Reference proteome</keyword>
<gene>
    <name evidence="2" type="ORF">RH857_01390</name>
</gene>
<dbReference type="SUPFAM" id="SSF52540">
    <property type="entry name" value="P-loop containing nucleoside triphosphate hydrolases"/>
    <property type="match status" value="1"/>
</dbReference>
<dbReference type="Proteomes" id="UP001260872">
    <property type="component" value="Unassembled WGS sequence"/>
</dbReference>
<dbReference type="Pfam" id="PF07728">
    <property type="entry name" value="AAA_5"/>
    <property type="match status" value="1"/>
</dbReference>
<proteinExistence type="predicted"/>